<dbReference type="GO" id="GO:0047560">
    <property type="term" value="F:3-dehydrosphinganine reductase activity"/>
    <property type="evidence" value="ECO:0007669"/>
    <property type="project" value="UniProtKB-EC"/>
</dbReference>
<dbReference type="Pfam" id="PF00106">
    <property type="entry name" value="adh_short"/>
    <property type="match status" value="1"/>
</dbReference>
<dbReference type="GO" id="GO:0030148">
    <property type="term" value="P:sphingolipid biosynthetic process"/>
    <property type="evidence" value="ECO:0007669"/>
    <property type="project" value="InterPro"/>
</dbReference>
<evidence type="ECO:0000256" key="7">
    <source>
        <dbReference type="ARBA" id="ARBA00023002"/>
    </source>
</evidence>
<feature type="domain" description="Ketoreductase" evidence="12">
    <location>
        <begin position="6"/>
        <end position="181"/>
    </location>
</feature>
<keyword evidence="11" id="KW-1133">Transmembrane helix</keyword>
<evidence type="ECO:0000256" key="5">
    <source>
        <dbReference type="ARBA" id="ARBA00022857"/>
    </source>
</evidence>
<reference evidence="13 14" key="1">
    <citation type="submission" date="2018-08" db="EMBL/GenBank/DDBJ databases">
        <title>Genomic Encyclopedia of Type Strains, Phase IV (KMG-IV): sequencing the most valuable type-strain genomes for metagenomic binning, comparative biology and taxonomic classification.</title>
        <authorList>
            <person name="Goeker M."/>
        </authorList>
    </citation>
    <scope>NUCLEOTIDE SEQUENCE [LARGE SCALE GENOMIC DNA]</scope>
    <source>
        <strain evidence="13 14">DSM 23923</strain>
    </source>
</reference>
<comment type="caution">
    <text evidence="13">The sequence shown here is derived from an EMBL/GenBank/DDBJ whole genome shotgun (WGS) entry which is preliminary data.</text>
</comment>
<dbReference type="Gene3D" id="3.40.50.720">
    <property type="entry name" value="NAD(P)-binding Rossmann-like Domain"/>
    <property type="match status" value="1"/>
</dbReference>
<comment type="pathway">
    <text evidence="2">Lipid metabolism; sphingolipid metabolism.</text>
</comment>
<evidence type="ECO:0000256" key="11">
    <source>
        <dbReference type="SAM" id="Phobius"/>
    </source>
</evidence>
<dbReference type="CDD" id="cd08939">
    <property type="entry name" value="KDSR-like_SDR_c"/>
    <property type="match status" value="1"/>
</dbReference>
<feature type="transmembrane region" description="Helical" evidence="11">
    <location>
        <begin position="242"/>
        <end position="259"/>
    </location>
</feature>
<evidence type="ECO:0000256" key="1">
    <source>
        <dbReference type="ARBA" id="ARBA00004240"/>
    </source>
</evidence>
<feature type="transmembrane region" description="Helical" evidence="11">
    <location>
        <begin position="136"/>
        <end position="155"/>
    </location>
</feature>
<evidence type="ECO:0000313" key="14">
    <source>
        <dbReference type="Proteomes" id="UP000256388"/>
    </source>
</evidence>
<evidence type="ECO:0000256" key="6">
    <source>
        <dbReference type="ARBA" id="ARBA00022919"/>
    </source>
</evidence>
<dbReference type="OrthoDB" id="9775296at2"/>
<comment type="subcellular location">
    <subcellularLocation>
        <location evidence="1">Endoplasmic reticulum</location>
    </subcellularLocation>
</comment>
<dbReference type="RefSeq" id="WP_116223998.1">
    <property type="nucleotide sequence ID" value="NZ_AP018437.1"/>
</dbReference>
<evidence type="ECO:0000256" key="9">
    <source>
        <dbReference type="ARBA" id="ARBA00026112"/>
    </source>
</evidence>
<dbReference type="InterPro" id="IPR036291">
    <property type="entry name" value="NAD(P)-bd_dom_sf"/>
</dbReference>
<name>A0A347ZTE9_9CHLR</name>
<dbReference type="PRINTS" id="PR00081">
    <property type="entry name" value="GDHRDH"/>
</dbReference>
<protein>
    <recommendedName>
        <fullName evidence="9">3-dehydrosphinganine reductase</fullName>
        <ecNumber evidence="9">1.1.1.102</ecNumber>
    </recommendedName>
</protein>
<dbReference type="FunFam" id="3.40.50.720:FF:000468">
    <property type="entry name" value="Short-chain dehydrogenase, putative"/>
    <property type="match status" value="1"/>
</dbReference>
<dbReference type="SMART" id="SM00822">
    <property type="entry name" value="PKS_KR"/>
    <property type="match status" value="1"/>
</dbReference>
<dbReference type="AlphaFoldDB" id="A0A347ZTE9"/>
<evidence type="ECO:0000256" key="4">
    <source>
        <dbReference type="ARBA" id="ARBA00022824"/>
    </source>
</evidence>
<keyword evidence="4" id="KW-0256">Endoplasmic reticulum</keyword>
<keyword evidence="5" id="KW-0521">NADP</keyword>
<gene>
    <name evidence="13" type="ORF">DFR64_0711</name>
</gene>
<dbReference type="EMBL" id="QUMS01000001">
    <property type="protein sequence ID" value="REG10844.1"/>
    <property type="molecule type" value="Genomic_DNA"/>
</dbReference>
<keyword evidence="11" id="KW-0472">Membrane</keyword>
<keyword evidence="14" id="KW-1185">Reference proteome</keyword>
<evidence type="ECO:0000256" key="3">
    <source>
        <dbReference type="ARBA" id="ARBA00004991"/>
    </source>
</evidence>
<evidence type="ECO:0000256" key="8">
    <source>
        <dbReference type="ARBA" id="ARBA00023098"/>
    </source>
</evidence>
<evidence type="ECO:0000313" key="13">
    <source>
        <dbReference type="EMBL" id="REG10844.1"/>
    </source>
</evidence>
<accession>A0A347ZTE9</accession>
<keyword evidence="7" id="KW-0560">Oxidoreductase</keyword>
<dbReference type="GO" id="GO:0016020">
    <property type="term" value="C:membrane"/>
    <property type="evidence" value="ECO:0007669"/>
    <property type="project" value="GOC"/>
</dbReference>
<dbReference type="SUPFAM" id="SSF51735">
    <property type="entry name" value="NAD(P)-binding Rossmann-fold domains"/>
    <property type="match status" value="1"/>
</dbReference>
<evidence type="ECO:0000256" key="2">
    <source>
        <dbReference type="ARBA" id="ARBA00004760"/>
    </source>
</evidence>
<dbReference type="InterPro" id="IPR002347">
    <property type="entry name" value="SDR_fam"/>
</dbReference>
<sequence length="268" mass="29774">MDMKDKNVLISGGSSGIGFSIAKEFVKAGANVSLLARRETLLKTAVEELEKIKISGNQRISYFSADVSNFDNLQKTLKEKATQFDFLINCAGIAYPGEFTNMKPEIFADVMQINYLGTVYLTKLVVPGMVERRSGYVVNISSLAALIGIYGYTAYAPSKYAVRGFSRCLRSELKAYGIDVSVVFPSDTDTPQLAFEHSIIPDITRKINENGGVMNPDKVAQIIMRGIRRRKFTIVPGLEGNVLYALSSILGRYFYLLAVREHRKVLKN</sequence>
<evidence type="ECO:0000256" key="10">
    <source>
        <dbReference type="RuleBase" id="RU000363"/>
    </source>
</evidence>
<evidence type="ECO:0000259" key="12">
    <source>
        <dbReference type="SMART" id="SM00822"/>
    </source>
</evidence>
<dbReference type="InterPro" id="IPR057326">
    <property type="entry name" value="KR_dom"/>
</dbReference>
<proteinExistence type="inferred from homology"/>
<dbReference type="Proteomes" id="UP000256388">
    <property type="component" value="Unassembled WGS sequence"/>
</dbReference>
<dbReference type="EC" id="1.1.1.102" evidence="9"/>
<comment type="similarity">
    <text evidence="10">Belongs to the short-chain dehydrogenases/reductases (SDR) family.</text>
</comment>
<keyword evidence="8" id="KW-0443">Lipid metabolism</keyword>
<dbReference type="InterPro" id="IPR045022">
    <property type="entry name" value="KDSR-like"/>
</dbReference>
<dbReference type="GO" id="GO:0006666">
    <property type="term" value="P:3-keto-sphinganine metabolic process"/>
    <property type="evidence" value="ECO:0007669"/>
    <property type="project" value="InterPro"/>
</dbReference>
<dbReference type="PANTHER" id="PTHR43550">
    <property type="entry name" value="3-KETODIHYDROSPHINGOSINE REDUCTASE"/>
    <property type="match status" value="1"/>
</dbReference>
<keyword evidence="11" id="KW-0812">Transmembrane</keyword>
<keyword evidence="6" id="KW-0746">Sphingolipid metabolism</keyword>
<dbReference type="PANTHER" id="PTHR43550:SF3">
    <property type="entry name" value="3-KETODIHYDROSPHINGOSINE REDUCTASE"/>
    <property type="match status" value="1"/>
</dbReference>
<dbReference type="PRINTS" id="PR00080">
    <property type="entry name" value="SDRFAMILY"/>
</dbReference>
<organism evidence="13 14">
    <name type="scientific">Pelolinea submarina</name>
    <dbReference type="NCBI Taxonomy" id="913107"/>
    <lineage>
        <taxon>Bacteria</taxon>
        <taxon>Bacillati</taxon>
        <taxon>Chloroflexota</taxon>
        <taxon>Anaerolineae</taxon>
        <taxon>Anaerolineales</taxon>
        <taxon>Anaerolineaceae</taxon>
        <taxon>Pelolinea</taxon>
    </lineage>
</organism>
<comment type="pathway">
    <text evidence="3">Sphingolipid metabolism.</text>
</comment>